<dbReference type="KEGG" id="prh:LT40_16535"/>
<dbReference type="InterPro" id="IPR058059">
    <property type="entry name" value="PA3496-like"/>
</dbReference>
<dbReference type="Proteomes" id="UP000029499">
    <property type="component" value="Chromosome"/>
</dbReference>
<keyword evidence="3" id="KW-1185">Reference proteome</keyword>
<proteinExistence type="predicted"/>
<sequence>MARYFDGTQAQGNSATRTKRQQEDQRRMEFRRAIETYAEQRRLLQETGDDAELNYWQAAPAGARQSARPAP</sequence>
<dbReference type="OrthoDB" id="7019550at2"/>
<evidence type="ECO:0000313" key="2">
    <source>
        <dbReference type="EMBL" id="AIS18905.1"/>
    </source>
</evidence>
<protein>
    <submittedName>
        <fullName evidence="2">Uncharacterized protein</fullName>
    </submittedName>
</protein>
<evidence type="ECO:0000313" key="3">
    <source>
        <dbReference type="Proteomes" id="UP000029499"/>
    </source>
</evidence>
<reference evidence="2 3" key="1">
    <citation type="journal article" date="2015" name="J. Biotechnol.">
        <title>Complete genome sequence of Pseudomonas rhizosphaerae IH5T (=DSM 16299T), a phosphate-solubilizing rhizobacterium for bacterial biofertilizer.</title>
        <authorList>
            <person name="Kwak Y."/>
            <person name="Jung B.K."/>
            <person name="Shin J.H."/>
        </authorList>
    </citation>
    <scope>NUCLEOTIDE SEQUENCE [LARGE SCALE GENOMIC DNA]</scope>
    <source>
        <strain evidence="2">DSM 16299</strain>
    </source>
</reference>
<organism evidence="2 3">
    <name type="scientific">Pseudomonas rhizosphaerae</name>
    <dbReference type="NCBI Taxonomy" id="216142"/>
    <lineage>
        <taxon>Bacteria</taxon>
        <taxon>Pseudomonadati</taxon>
        <taxon>Pseudomonadota</taxon>
        <taxon>Gammaproteobacteria</taxon>
        <taxon>Pseudomonadales</taxon>
        <taxon>Pseudomonadaceae</taxon>
        <taxon>Pseudomonas</taxon>
    </lineage>
</organism>
<accession>A0A089YZI7</accession>
<dbReference type="AlphaFoldDB" id="A0A089YZI7"/>
<dbReference type="NCBIfam" id="NF046101">
    <property type="entry name" value="PA3496_fam"/>
    <property type="match status" value="1"/>
</dbReference>
<dbReference type="RefSeq" id="WP_043192104.1">
    <property type="nucleotide sequence ID" value="NZ_CP009533.1"/>
</dbReference>
<name>A0A089YZI7_9PSED</name>
<dbReference type="EMBL" id="CP009533">
    <property type="protein sequence ID" value="AIS18905.1"/>
    <property type="molecule type" value="Genomic_DNA"/>
</dbReference>
<feature type="region of interest" description="Disordered" evidence="1">
    <location>
        <begin position="1"/>
        <end position="28"/>
    </location>
</feature>
<evidence type="ECO:0000256" key="1">
    <source>
        <dbReference type="SAM" id="MobiDB-lite"/>
    </source>
</evidence>
<gene>
    <name evidence="2" type="ORF">LT40_16535</name>
</gene>
<dbReference type="HOGENOM" id="CLU_202576_0_0_6"/>